<proteinExistence type="predicted"/>
<feature type="region of interest" description="Disordered" evidence="1">
    <location>
        <begin position="35"/>
        <end position="81"/>
    </location>
</feature>
<comment type="caution">
    <text evidence="2">The sequence shown here is derived from an EMBL/GenBank/DDBJ whole genome shotgun (WGS) entry which is preliminary data.</text>
</comment>
<keyword evidence="3" id="KW-1185">Reference proteome</keyword>
<evidence type="ECO:0000256" key="1">
    <source>
        <dbReference type="SAM" id="MobiDB-lite"/>
    </source>
</evidence>
<reference evidence="2 3" key="1">
    <citation type="submission" date="2018-05" db="EMBL/GenBank/DDBJ databases">
        <title>Genome of Sphingosinicella humi QZX222.</title>
        <authorList>
            <person name="Qiao Z."/>
            <person name="Wang G."/>
        </authorList>
    </citation>
    <scope>NUCLEOTIDE SEQUENCE [LARGE SCALE GENOMIC DNA]</scope>
    <source>
        <strain evidence="2 3">QZX222</strain>
    </source>
</reference>
<sequence>MKLLQHLCNREGAGGYRSMSSLNVLYRVLKARPGGLRKGKAEPQNKSRFCVHDKGANDKAGPFGPFDRKGERRLVDKKGPSKRALGLVRRRLRCARRRTQSI</sequence>
<evidence type="ECO:0000313" key="3">
    <source>
        <dbReference type="Proteomes" id="UP000245916"/>
    </source>
</evidence>
<feature type="compositionally biased region" description="Basic and acidic residues" evidence="1">
    <location>
        <begin position="39"/>
        <end position="57"/>
    </location>
</feature>
<name>A0A2U2J0Y9_9SPHN</name>
<dbReference type="EMBL" id="QFFF01000001">
    <property type="protein sequence ID" value="PWG01992.1"/>
    <property type="molecule type" value="Genomic_DNA"/>
</dbReference>
<accession>A0A2U2J0Y9</accession>
<dbReference type="AlphaFoldDB" id="A0A2U2J0Y9"/>
<gene>
    <name evidence="2" type="ORF">DF286_03260</name>
</gene>
<feature type="compositionally biased region" description="Basic and acidic residues" evidence="1">
    <location>
        <begin position="66"/>
        <end position="79"/>
    </location>
</feature>
<dbReference type="Proteomes" id="UP000245916">
    <property type="component" value="Unassembled WGS sequence"/>
</dbReference>
<evidence type="ECO:0000313" key="2">
    <source>
        <dbReference type="EMBL" id="PWG01992.1"/>
    </source>
</evidence>
<organism evidence="2 3">
    <name type="scientific">Allosphingosinicella humi</name>
    <dbReference type="NCBI Taxonomy" id="2068657"/>
    <lineage>
        <taxon>Bacteria</taxon>
        <taxon>Pseudomonadati</taxon>
        <taxon>Pseudomonadota</taxon>
        <taxon>Alphaproteobacteria</taxon>
        <taxon>Sphingomonadales</taxon>
        <taxon>Sphingomonadaceae</taxon>
        <taxon>Allosphingosinicella</taxon>
    </lineage>
</organism>
<protein>
    <submittedName>
        <fullName evidence="2">Uncharacterized protein</fullName>
    </submittedName>
</protein>